<evidence type="ECO:0000256" key="4">
    <source>
        <dbReference type="ARBA" id="ARBA00022692"/>
    </source>
</evidence>
<feature type="transmembrane region" description="Helical" evidence="7">
    <location>
        <begin position="90"/>
        <end position="109"/>
    </location>
</feature>
<feature type="transmembrane region" description="Helical" evidence="7">
    <location>
        <begin position="21"/>
        <end position="45"/>
    </location>
</feature>
<dbReference type="EMBL" id="LR031358">
    <property type="protein sequence ID" value="VDB97166.1"/>
    <property type="molecule type" value="Genomic_DNA"/>
</dbReference>
<feature type="domain" description="Major facilitator superfamily (MFS) profile" evidence="8">
    <location>
        <begin position="19"/>
        <end position="406"/>
    </location>
</feature>
<keyword evidence="5 7" id="KW-1133">Transmembrane helix</keyword>
<dbReference type="InterPro" id="IPR011701">
    <property type="entry name" value="MFS"/>
</dbReference>
<dbReference type="GO" id="GO:0005886">
    <property type="term" value="C:plasma membrane"/>
    <property type="evidence" value="ECO:0007669"/>
    <property type="project" value="UniProtKB-SubCell"/>
</dbReference>
<dbReference type="AlphaFoldDB" id="A0A6N4A9C5"/>
<dbReference type="Proteomes" id="UP000294726">
    <property type="component" value="Chromosome"/>
</dbReference>
<reference evidence="10 12" key="2">
    <citation type="submission" date="2018-08" db="EMBL/GenBank/DDBJ databases">
        <authorList>
            <person name="Lorentzen P. G. S. M."/>
        </authorList>
    </citation>
    <scope>NUCLEOTIDE SEQUENCE [LARGE SCALE GENOMIC DNA]</scope>
    <source>
        <strain evidence="10 12">CRBO_1381</strain>
    </source>
</reference>
<evidence type="ECO:0000256" key="6">
    <source>
        <dbReference type="ARBA" id="ARBA00023136"/>
    </source>
</evidence>
<evidence type="ECO:0000313" key="9">
    <source>
        <dbReference type="EMBL" id="OIM22139.1"/>
    </source>
</evidence>
<keyword evidence="2" id="KW-0813">Transport</keyword>
<dbReference type="InterPro" id="IPR005828">
    <property type="entry name" value="MFS_sugar_transport-like"/>
</dbReference>
<dbReference type="Pfam" id="PF07690">
    <property type="entry name" value="MFS_1"/>
    <property type="match status" value="1"/>
</dbReference>
<dbReference type="Gene3D" id="1.20.1250.20">
    <property type="entry name" value="MFS general substrate transporter like domains"/>
    <property type="match status" value="2"/>
</dbReference>
<sequence length="411" mass="44877">MPLFTTSLRQSKRPEWKQNLLVLWFGTFMAGIGSSCVAPFIALFIDQLGSFSNSENAFWSGLAFSAPFLTKAVISPFWGHLSDRYGRKPMLIRASLGMALVMAATALVGNVYELIGLRLLLGVFNGFVSTANALIAIQVPRNQSGQSLGTLATGNVSGTLIGPLVGGTIADFVGYRYTFFMTGICLFISFLLVVFFVHEHFTPVIQRKDQPSANFFKVLPNRRIILGMFLTTMIIQASNNSIEPILSLYVRQLMNGAGHVALAAGVIEAINGIATLFAAPFFGRLGDRWGTHWILLSGLIFSMLVFIPMAFVQNIWELGALRLLIGVSDAALIPSVQTILAKNSPHKMMGEVFSWNQSFQAVGNVVGPQIGSSVTEFAGYRGVFLSTSLLVLINFFAVFKNTKSLHQRSKK</sequence>
<dbReference type="InterPro" id="IPR036259">
    <property type="entry name" value="MFS_trans_sf"/>
</dbReference>
<dbReference type="CDD" id="cd17391">
    <property type="entry name" value="MFS_MdtG_MDR_like"/>
    <property type="match status" value="1"/>
</dbReference>
<dbReference type="Pfam" id="PF00083">
    <property type="entry name" value="Sugar_tr"/>
    <property type="match status" value="1"/>
</dbReference>
<feature type="transmembrane region" description="Helical" evidence="7">
    <location>
        <begin position="115"/>
        <end position="136"/>
    </location>
</feature>
<feature type="transmembrane region" description="Helical" evidence="7">
    <location>
        <begin position="294"/>
        <end position="316"/>
    </location>
</feature>
<evidence type="ECO:0000313" key="10">
    <source>
        <dbReference type="EMBL" id="VDB97166.1"/>
    </source>
</evidence>
<evidence type="ECO:0000256" key="5">
    <source>
        <dbReference type="ARBA" id="ARBA00022989"/>
    </source>
</evidence>
<evidence type="ECO:0000256" key="2">
    <source>
        <dbReference type="ARBA" id="ARBA00022448"/>
    </source>
</evidence>
<protein>
    <submittedName>
        <fullName evidence="10">Multidrug resistance protein MdtG</fullName>
    </submittedName>
    <submittedName>
        <fullName evidence="9">Multidrug transporter subunit MdtG</fullName>
    </submittedName>
</protein>
<evidence type="ECO:0000256" key="3">
    <source>
        <dbReference type="ARBA" id="ARBA00022475"/>
    </source>
</evidence>
<evidence type="ECO:0000313" key="12">
    <source>
        <dbReference type="Proteomes" id="UP000294726"/>
    </source>
</evidence>
<gene>
    <name evidence="10" type="primary">mdtG</name>
    <name evidence="9" type="ORF">ATX59_00885</name>
    <name evidence="10" type="ORF">OENI_0170</name>
</gene>
<keyword evidence="4 7" id="KW-0812">Transmembrane</keyword>
<feature type="transmembrane region" description="Helical" evidence="7">
    <location>
        <begin position="57"/>
        <end position="78"/>
    </location>
</feature>
<reference evidence="9 11" key="1">
    <citation type="journal article" date="2016" name="BMC Genomics">
        <title>Consensus pan-genome assembly of the specialised wine bacterium Oenococcus oeni.</title>
        <authorList>
            <person name="Sternes P.R."/>
            <person name="Borneman A.R."/>
        </authorList>
    </citation>
    <scope>NUCLEOTIDE SEQUENCE [LARGE SCALE GENOMIC DNA]</scope>
    <source>
        <strain evidence="9 11">AWRIB661</strain>
    </source>
</reference>
<dbReference type="Proteomes" id="UP000181728">
    <property type="component" value="Unassembled WGS sequence"/>
</dbReference>
<feature type="transmembrane region" description="Helical" evidence="7">
    <location>
        <begin position="378"/>
        <end position="399"/>
    </location>
</feature>
<evidence type="ECO:0000256" key="7">
    <source>
        <dbReference type="SAM" id="Phobius"/>
    </source>
</evidence>
<dbReference type="GO" id="GO:0022857">
    <property type="term" value="F:transmembrane transporter activity"/>
    <property type="evidence" value="ECO:0007669"/>
    <property type="project" value="InterPro"/>
</dbReference>
<dbReference type="InterPro" id="IPR020846">
    <property type="entry name" value="MFS_dom"/>
</dbReference>
<feature type="transmembrane region" description="Helical" evidence="7">
    <location>
        <begin position="175"/>
        <end position="197"/>
    </location>
</feature>
<dbReference type="PROSITE" id="PS50850">
    <property type="entry name" value="MFS"/>
    <property type="match status" value="1"/>
</dbReference>
<feature type="transmembrane region" description="Helical" evidence="7">
    <location>
        <begin position="257"/>
        <end position="282"/>
    </location>
</feature>
<feature type="transmembrane region" description="Helical" evidence="7">
    <location>
        <begin position="148"/>
        <end position="169"/>
    </location>
</feature>
<dbReference type="PANTHER" id="PTHR43414:SF6">
    <property type="entry name" value="MULTIDRUG RESISTANCE PROTEIN MDTG"/>
    <property type="match status" value="1"/>
</dbReference>
<comment type="subcellular location">
    <subcellularLocation>
        <location evidence="1">Cell membrane</location>
        <topology evidence="1">Multi-pass membrane protein</topology>
    </subcellularLocation>
</comment>
<evidence type="ECO:0000256" key="1">
    <source>
        <dbReference type="ARBA" id="ARBA00004651"/>
    </source>
</evidence>
<proteinExistence type="predicted"/>
<accession>A0A6N4A9C5</accession>
<dbReference type="RefSeq" id="WP_071448822.1">
    <property type="nucleotide sequence ID" value="NZ_LR031358.1"/>
</dbReference>
<evidence type="ECO:0000313" key="11">
    <source>
        <dbReference type="Proteomes" id="UP000181728"/>
    </source>
</evidence>
<organism evidence="9 11">
    <name type="scientific">Oenococcus oeni</name>
    <name type="common">Leuconostoc oenos</name>
    <dbReference type="NCBI Taxonomy" id="1247"/>
    <lineage>
        <taxon>Bacteria</taxon>
        <taxon>Bacillati</taxon>
        <taxon>Bacillota</taxon>
        <taxon>Bacilli</taxon>
        <taxon>Lactobacillales</taxon>
        <taxon>Lactobacillaceae</taxon>
        <taxon>Oenococcus</taxon>
    </lineage>
</organism>
<name>A0A6N4A9C5_OENOE</name>
<dbReference type="SUPFAM" id="SSF103473">
    <property type="entry name" value="MFS general substrate transporter"/>
    <property type="match status" value="1"/>
</dbReference>
<keyword evidence="6 7" id="KW-0472">Membrane</keyword>
<dbReference type="EMBL" id="MLOK01000010">
    <property type="protein sequence ID" value="OIM22139.1"/>
    <property type="molecule type" value="Genomic_DNA"/>
</dbReference>
<dbReference type="PANTHER" id="PTHR43414">
    <property type="entry name" value="MULTIDRUG RESISTANCE PROTEIN MDTG"/>
    <property type="match status" value="1"/>
</dbReference>
<evidence type="ECO:0000259" key="8">
    <source>
        <dbReference type="PROSITE" id="PS50850"/>
    </source>
</evidence>
<keyword evidence="3" id="KW-1003">Cell membrane</keyword>